<keyword evidence="2" id="KW-1185">Reference proteome</keyword>
<dbReference type="AlphaFoldDB" id="A0A0V1B4E8"/>
<comment type="caution">
    <text evidence="1">The sequence shown here is derived from an EMBL/GenBank/DDBJ whole genome shotgun (WGS) entry which is preliminary data.</text>
</comment>
<accession>A0A0V1B4E8</accession>
<reference evidence="1 2" key="1">
    <citation type="submission" date="2015-01" db="EMBL/GenBank/DDBJ databases">
        <title>Evolution of Trichinella species and genotypes.</title>
        <authorList>
            <person name="Korhonen P.K."/>
            <person name="Edoardo P."/>
            <person name="Giuseppe L.R."/>
            <person name="Gasser R.B."/>
        </authorList>
    </citation>
    <scope>NUCLEOTIDE SEQUENCE [LARGE SCALE GENOMIC DNA]</scope>
    <source>
        <strain evidence="1">ISS120</strain>
    </source>
</reference>
<dbReference type="EMBL" id="JYDI01001396">
    <property type="protein sequence ID" value="KRY31858.1"/>
    <property type="molecule type" value="Genomic_DNA"/>
</dbReference>
<dbReference type="Proteomes" id="UP000054653">
    <property type="component" value="Unassembled WGS sequence"/>
</dbReference>
<name>A0A0V1B4E8_TRIBR</name>
<organism evidence="1 2">
    <name type="scientific">Trichinella britovi</name>
    <name type="common">Parasitic roundworm</name>
    <dbReference type="NCBI Taxonomy" id="45882"/>
    <lineage>
        <taxon>Eukaryota</taxon>
        <taxon>Metazoa</taxon>
        <taxon>Ecdysozoa</taxon>
        <taxon>Nematoda</taxon>
        <taxon>Enoplea</taxon>
        <taxon>Dorylaimia</taxon>
        <taxon>Trichinellida</taxon>
        <taxon>Trichinellidae</taxon>
        <taxon>Trichinella</taxon>
    </lineage>
</organism>
<proteinExistence type="predicted"/>
<evidence type="ECO:0000313" key="2">
    <source>
        <dbReference type="Proteomes" id="UP000054653"/>
    </source>
</evidence>
<evidence type="ECO:0000313" key="1">
    <source>
        <dbReference type="EMBL" id="KRY31858.1"/>
    </source>
</evidence>
<protein>
    <submittedName>
        <fullName evidence="1">Uncharacterized protein</fullName>
    </submittedName>
</protein>
<sequence length="54" mass="6026">MLYGKEIPKSGGCYFVICFRQLVSLPSFYSTQLISKSDFYSGFDTTVAIAKSTE</sequence>
<gene>
    <name evidence="1" type="ORF">T03_9040</name>
</gene>